<dbReference type="InterPro" id="IPR046335">
    <property type="entry name" value="LacI/GalR-like_sensor"/>
</dbReference>
<dbReference type="GO" id="GO:0003700">
    <property type="term" value="F:DNA-binding transcription factor activity"/>
    <property type="evidence" value="ECO:0007669"/>
    <property type="project" value="TreeGrafter"/>
</dbReference>
<keyword evidence="3" id="KW-0804">Transcription</keyword>
<sequence length="346" mass="37202">MQRDGSDDTRRGRPTAVTRADVARHVGTSTAVVSYVINNGPRPVAAETREKVLRAIAELGYRPNRLAQALRGQRSHVIGLVLPDISNPFYAELARVIEAVADARGYSLILCNTRQDSAREIAYIRALVDRRVDGVLLISGSTSHELQALAREMEVPAVLLDRSVNYSGDISLVATDNLTGGRIATEHLIGLGHRRVVALTGPARLGNSRARGYETAMREADLAPELHHSAEFDFESTYALAMTLLSEAPPTAIFAGNDIAALSVLRAAADLRIAMPGELAVVGYDNIKEAAFSIPRLTTMDHPIDTLGAVAVEVLLERMDAAADASAPMRLVTPRLVVRESCGAAR</sequence>
<dbReference type="InterPro" id="IPR000843">
    <property type="entry name" value="HTH_LacI"/>
</dbReference>
<dbReference type="CDD" id="cd06267">
    <property type="entry name" value="PBP1_LacI_sugar_binding-like"/>
    <property type="match status" value="1"/>
</dbReference>
<keyword evidence="1" id="KW-0805">Transcription regulation</keyword>
<dbReference type="PANTHER" id="PTHR30146:SF109">
    <property type="entry name" value="HTH-TYPE TRANSCRIPTIONAL REGULATOR GALS"/>
    <property type="match status" value="1"/>
</dbReference>
<gene>
    <name evidence="5" type="ORF">JCR33_11700</name>
</gene>
<dbReference type="CDD" id="cd01392">
    <property type="entry name" value="HTH_LacI"/>
    <property type="match status" value="1"/>
</dbReference>
<dbReference type="EMBL" id="JAEKJA010000008">
    <property type="protein sequence ID" value="MBJ3776359.1"/>
    <property type="molecule type" value="Genomic_DNA"/>
</dbReference>
<dbReference type="Pfam" id="PF13377">
    <property type="entry name" value="Peripla_BP_3"/>
    <property type="match status" value="1"/>
</dbReference>
<evidence type="ECO:0000256" key="3">
    <source>
        <dbReference type="ARBA" id="ARBA00023163"/>
    </source>
</evidence>
<evidence type="ECO:0000313" key="6">
    <source>
        <dbReference type="Proteomes" id="UP000609531"/>
    </source>
</evidence>
<reference evidence="5" key="1">
    <citation type="submission" date="2020-12" db="EMBL/GenBank/DDBJ databases">
        <title>Bacterial taxonomy.</title>
        <authorList>
            <person name="Pan X."/>
        </authorList>
    </citation>
    <scope>NUCLEOTIDE SEQUENCE</scope>
    <source>
        <strain evidence="5">B2012</strain>
    </source>
</reference>
<protein>
    <submittedName>
        <fullName evidence="5">LacI family DNA-binding transcriptional regulator</fullName>
    </submittedName>
</protein>
<dbReference type="Gene3D" id="3.40.50.2300">
    <property type="match status" value="2"/>
</dbReference>
<keyword evidence="2 5" id="KW-0238">DNA-binding</keyword>
<comment type="caution">
    <text evidence="5">The sequence shown here is derived from an EMBL/GenBank/DDBJ whole genome shotgun (WGS) entry which is preliminary data.</text>
</comment>
<evidence type="ECO:0000259" key="4">
    <source>
        <dbReference type="PROSITE" id="PS50932"/>
    </source>
</evidence>
<evidence type="ECO:0000256" key="1">
    <source>
        <dbReference type="ARBA" id="ARBA00023015"/>
    </source>
</evidence>
<accession>A0A934IGP3</accession>
<name>A0A934IGP3_9HYPH</name>
<dbReference type="SUPFAM" id="SSF47413">
    <property type="entry name" value="lambda repressor-like DNA-binding domains"/>
    <property type="match status" value="1"/>
</dbReference>
<evidence type="ECO:0000313" key="5">
    <source>
        <dbReference type="EMBL" id="MBJ3776359.1"/>
    </source>
</evidence>
<feature type="domain" description="HTH lacI-type" evidence="4">
    <location>
        <begin position="17"/>
        <end position="72"/>
    </location>
</feature>
<dbReference type="RefSeq" id="WP_198882261.1">
    <property type="nucleotide sequence ID" value="NZ_JAEKJA010000008.1"/>
</dbReference>
<dbReference type="PROSITE" id="PS50932">
    <property type="entry name" value="HTH_LACI_2"/>
    <property type="match status" value="1"/>
</dbReference>
<evidence type="ECO:0000256" key="2">
    <source>
        <dbReference type="ARBA" id="ARBA00023125"/>
    </source>
</evidence>
<dbReference type="PANTHER" id="PTHR30146">
    <property type="entry name" value="LACI-RELATED TRANSCRIPTIONAL REPRESSOR"/>
    <property type="match status" value="1"/>
</dbReference>
<dbReference type="Pfam" id="PF00356">
    <property type="entry name" value="LacI"/>
    <property type="match status" value="1"/>
</dbReference>
<dbReference type="AlphaFoldDB" id="A0A934IGP3"/>
<dbReference type="Gene3D" id="1.10.260.40">
    <property type="entry name" value="lambda repressor-like DNA-binding domains"/>
    <property type="match status" value="1"/>
</dbReference>
<dbReference type="Proteomes" id="UP000609531">
    <property type="component" value="Unassembled WGS sequence"/>
</dbReference>
<keyword evidence="6" id="KW-1185">Reference proteome</keyword>
<dbReference type="GO" id="GO:0000976">
    <property type="term" value="F:transcription cis-regulatory region binding"/>
    <property type="evidence" value="ECO:0007669"/>
    <property type="project" value="TreeGrafter"/>
</dbReference>
<dbReference type="InterPro" id="IPR028082">
    <property type="entry name" value="Peripla_BP_I"/>
</dbReference>
<dbReference type="InterPro" id="IPR010982">
    <property type="entry name" value="Lambda_DNA-bd_dom_sf"/>
</dbReference>
<dbReference type="SUPFAM" id="SSF53822">
    <property type="entry name" value="Periplasmic binding protein-like I"/>
    <property type="match status" value="1"/>
</dbReference>
<dbReference type="SMART" id="SM00354">
    <property type="entry name" value="HTH_LACI"/>
    <property type="match status" value="1"/>
</dbReference>
<proteinExistence type="predicted"/>
<organism evidence="5 6">
    <name type="scientific">Acuticoccus mangrovi</name>
    <dbReference type="NCBI Taxonomy" id="2796142"/>
    <lineage>
        <taxon>Bacteria</taxon>
        <taxon>Pseudomonadati</taxon>
        <taxon>Pseudomonadota</taxon>
        <taxon>Alphaproteobacteria</taxon>
        <taxon>Hyphomicrobiales</taxon>
        <taxon>Amorphaceae</taxon>
        <taxon>Acuticoccus</taxon>
    </lineage>
</organism>